<feature type="compositionally biased region" description="Basic and acidic residues" evidence="1">
    <location>
        <begin position="74"/>
        <end position="88"/>
    </location>
</feature>
<feature type="region of interest" description="Disordered" evidence="1">
    <location>
        <begin position="1"/>
        <end position="101"/>
    </location>
</feature>
<evidence type="ECO:0000256" key="1">
    <source>
        <dbReference type="SAM" id="MobiDB-lite"/>
    </source>
</evidence>
<feature type="non-terminal residue" evidence="2">
    <location>
        <position position="515"/>
    </location>
</feature>
<dbReference type="EMBL" id="JH370130">
    <property type="protein sequence ID" value="ELA42954.1"/>
    <property type="molecule type" value="Genomic_DNA"/>
</dbReference>
<dbReference type="OrthoDB" id="2196238at2759"/>
<dbReference type="GeneID" id="19880987"/>
<evidence type="ECO:0000313" key="2">
    <source>
        <dbReference type="EMBL" id="ELA42954.1"/>
    </source>
</evidence>
<proteinExistence type="predicted"/>
<dbReference type="InParanoid" id="L2GQQ7"/>
<dbReference type="RefSeq" id="XP_007603722.1">
    <property type="nucleotide sequence ID" value="XM_007603660.1"/>
</dbReference>
<name>L2GQQ7_VITCO</name>
<dbReference type="HOGENOM" id="CLU_529555_0_0_1"/>
<protein>
    <submittedName>
        <fullName evidence="2">Uncharacterized protein</fullName>
    </submittedName>
</protein>
<reference evidence="3" key="1">
    <citation type="submission" date="2011-05" db="EMBL/GenBank/DDBJ databases">
        <title>The genome sequence of Vittaforma corneae strain ATCC 50505.</title>
        <authorList>
            <consortium name="The Broad Institute Genome Sequencing Platform"/>
            <person name="Cuomo C."/>
            <person name="Didier E."/>
            <person name="Bowers L."/>
            <person name="Young S.K."/>
            <person name="Zeng Q."/>
            <person name="Gargeya S."/>
            <person name="Fitzgerald M."/>
            <person name="Haas B."/>
            <person name="Abouelleil A."/>
            <person name="Alvarado L."/>
            <person name="Arachchi H.M."/>
            <person name="Berlin A."/>
            <person name="Chapman S.B."/>
            <person name="Gearin G."/>
            <person name="Goldberg J."/>
            <person name="Griggs A."/>
            <person name="Gujja S."/>
            <person name="Hansen M."/>
            <person name="Heiman D."/>
            <person name="Howarth C."/>
            <person name="Larimer J."/>
            <person name="Lui A."/>
            <person name="MacDonald P.J.P."/>
            <person name="McCowen C."/>
            <person name="Montmayeur A."/>
            <person name="Murphy C."/>
            <person name="Neiman D."/>
            <person name="Pearson M."/>
            <person name="Priest M."/>
            <person name="Roberts A."/>
            <person name="Saif S."/>
            <person name="Shea T."/>
            <person name="Sisk P."/>
            <person name="Stolte C."/>
            <person name="Sykes S."/>
            <person name="Wortman J."/>
            <person name="Nusbaum C."/>
            <person name="Birren B."/>
        </authorList>
    </citation>
    <scope>NUCLEOTIDE SEQUENCE [LARGE SCALE GENOMIC DNA]</scope>
    <source>
        <strain evidence="3">ATCC 50505</strain>
    </source>
</reference>
<gene>
    <name evidence="2" type="ORF">VICG_00269</name>
</gene>
<evidence type="ECO:0000313" key="3">
    <source>
        <dbReference type="Proteomes" id="UP000011082"/>
    </source>
</evidence>
<keyword evidence="3" id="KW-1185">Reference proteome</keyword>
<dbReference type="AlphaFoldDB" id="L2GQQ7"/>
<dbReference type="Proteomes" id="UP000011082">
    <property type="component" value="Unassembled WGS sequence"/>
</dbReference>
<feature type="region of interest" description="Disordered" evidence="1">
    <location>
        <begin position="273"/>
        <end position="299"/>
    </location>
</feature>
<accession>L2GQQ7</accession>
<sequence length="515" mass="58338">MASLTKKQQKQNPRKRHDKDALPNGQPRKNSKKAERGPTKKEMREELKKSAADKRSKRKLLKTSSGEHSNSKNSDSRKDNGPKIKDSKAGNGKVKSQKSMSAKVLYSEENINSFLLEAKGSKSKDKAVNMLLFVFKHFKNRPAEILSKIKILTSDKKTVYEGSSLHDSVLKHLFCYFGMEGSVAECIFSMLSTGSLLSRYVCDFLFSTTFDNDEYNFYFESICSELCKTVEKVSTFKMGDYLDLIGEMDSVDDIQTCIPDIAEESLQQSSSVENGSHCIDQGESGQASVPNGEDCASDHSESSISLVSLNDDAEIERLDRQIGKMLSRGMLSSQDETYATNLTKCLELLVQHNYAVKTENLVKILYFGQFECIAKAVKFVVKDLLQKICEPERVFKIYQMCSLAIPDNYRLFSTFFTYCGDSFDLKAFMIPVLNAGHEEYLVSRIDKDKFYSIYDSTLGQPFDDFLISLVQTEHRRERLRELEDQYFKPEIKNAISGTLKRLSTSKAGSKKDNEN</sequence>
<feature type="compositionally biased region" description="Basic residues" evidence="1">
    <location>
        <begin position="7"/>
        <end position="17"/>
    </location>
</feature>
<organism evidence="2 3">
    <name type="scientific">Vittaforma corneae (strain ATCC 50505)</name>
    <name type="common">Microsporidian parasite</name>
    <name type="synonym">Nosema corneum</name>
    <dbReference type="NCBI Taxonomy" id="993615"/>
    <lineage>
        <taxon>Eukaryota</taxon>
        <taxon>Fungi</taxon>
        <taxon>Fungi incertae sedis</taxon>
        <taxon>Microsporidia</taxon>
        <taxon>Nosematidae</taxon>
        <taxon>Vittaforma</taxon>
    </lineage>
</organism>
<dbReference type="VEuPathDB" id="MicrosporidiaDB:VICG_00269"/>
<feature type="compositionally biased region" description="Basic and acidic residues" evidence="1">
    <location>
        <begin position="32"/>
        <end position="54"/>
    </location>
</feature>